<evidence type="ECO:0000313" key="2">
    <source>
        <dbReference type="Proteomes" id="UP000272729"/>
    </source>
</evidence>
<proteinExistence type="predicted"/>
<accession>A0A495X9F1</accession>
<name>A0A495X9F1_9PSEU</name>
<evidence type="ECO:0000313" key="1">
    <source>
        <dbReference type="EMBL" id="RKT69494.1"/>
    </source>
</evidence>
<dbReference type="AlphaFoldDB" id="A0A495X9F1"/>
<protein>
    <submittedName>
        <fullName evidence="1">Uncharacterized protein</fullName>
    </submittedName>
</protein>
<keyword evidence="2" id="KW-1185">Reference proteome</keyword>
<organism evidence="1 2">
    <name type="scientific">Saccharothrix variisporea</name>
    <dbReference type="NCBI Taxonomy" id="543527"/>
    <lineage>
        <taxon>Bacteria</taxon>
        <taxon>Bacillati</taxon>
        <taxon>Actinomycetota</taxon>
        <taxon>Actinomycetes</taxon>
        <taxon>Pseudonocardiales</taxon>
        <taxon>Pseudonocardiaceae</taxon>
        <taxon>Saccharothrix</taxon>
    </lineage>
</organism>
<sequence>MSVNTIDGGKPSATEKARVRTETEDKLWQAMLDKPDATAAELSTAAGIGKSTAPKILIRWLEAGLVTRMSGIADGGRRAADRWSIRAGDHSEPQDEPPAHAQVVAVEREDLKATDPEKPGRLAPGALRGLVEDYLREHTGEAIGPTGMSKALKRSSGAVANALERLVADGYAVRVTDKPKTYAIARTESDAAAMSK</sequence>
<reference evidence="1 2" key="1">
    <citation type="submission" date="2018-10" db="EMBL/GenBank/DDBJ databases">
        <title>Sequencing the genomes of 1000 actinobacteria strains.</title>
        <authorList>
            <person name="Klenk H.-P."/>
        </authorList>
    </citation>
    <scope>NUCLEOTIDE SEQUENCE [LARGE SCALE GENOMIC DNA]</scope>
    <source>
        <strain evidence="1 2">DSM 43911</strain>
    </source>
</reference>
<dbReference type="Proteomes" id="UP000272729">
    <property type="component" value="Unassembled WGS sequence"/>
</dbReference>
<dbReference type="EMBL" id="RBXR01000001">
    <property type="protein sequence ID" value="RKT69494.1"/>
    <property type="molecule type" value="Genomic_DNA"/>
</dbReference>
<comment type="caution">
    <text evidence="1">The sequence shown here is derived from an EMBL/GenBank/DDBJ whole genome shotgun (WGS) entry which is preliminary data.</text>
</comment>
<gene>
    <name evidence="1" type="ORF">DFJ66_2724</name>
</gene>